<dbReference type="VEuPathDB" id="FungiDB:I302_03344"/>
<dbReference type="AlphaFoldDB" id="A0A1B9GBW3"/>
<evidence type="ECO:0000256" key="1">
    <source>
        <dbReference type="SAM" id="MobiDB-lite"/>
    </source>
</evidence>
<reference evidence="2" key="2">
    <citation type="submission" date="2014-01" db="EMBL/GenBank/DDBJ databases">
        <title>Evolution of pathogenesis and genome organization in the Tremellales.</title>
        <authorList>
            <person name="Cuomo C."/>
            <person name="Litvintseva A."/>
            <person name="Heitman J."/>
            <person name="Chen Y."/>
            <person name="Sun S."/>
            <person name="Springer D."/>
            <person name="Dromer F."/>
            <person name="Young S."/>
            <person name="Zeng Q."/>
            <person name="Chapman S."/>
            <person name="Gujja S."/>
            <person name="Saif S."/>
            <person name="Birren B."/>
        </authorList>
    </citation>
    <scope>NUCLEOTIDE SEQUENCE</scope>
    <source>
        <strain evidence="2">CBS 10118</strain>
    </source>
</reference>
<name>A0A1B9GBW3_9TREE</name>
<accession>A0A1B9GBW3</accession>
<evidence type="ECO:0000313" key="2">
    <source>
        <dbReference type="EMBL" id="OCF28485.1"/>
    </source>
</evidence>
<reference evidence="2" key="1">
    <citation type="submission" date="2013-07" db="EMBL/GenBank/DDBJ databases">
        <title>The Genome Sequence of Cryptococcus bestiolae CBS10118.</title>
        <authorList>
            <consortium name="The Broad Institute Genome Sequencing Platform"/>
            <person name="Cuomo C."/>
            <person name="Litvintseva A."/>
            <person name="Chen Y."/>
            <person name="Heitman J."/>
            <person name="Sun S."/>
            <person name="Springer D."/>
            <person name="Dromer F."/>
            <person name="Young S.K."/>
            <person name="Zeng Q."/>
            <person name="Gargeya S."/>
            <person name="Fitzgerald M."/>
            <person name="Abouelleil A."/>
            <person name="Alvarado L."/>
            <person name="Berlin A.M."/>
            <person name="Chapman S.B."/>
            <person name="Dewar J."/>
            <person name="Goldberg J."/>
            <person name="Griggs A."/>
            <person name="Gujja S."/>
            <person name="Hansen M."/>
            <person name="Howarth C."/>
            <person name="Imamovic A."/>
            <person name="Larimer J."/>
            <person name="McCowan C."/>
            <person name="Murphy C."/>
            <person name="Pearson M."/>
            <person name="Priest M."/>
            <person name="Roberts A."/>
            <person name="Saif S."/>
            <person name="Shea T."/>
            <person name="Sykes S."/>
            <person name="Wortman J."/>
            <person name="Nusbaum C."/>
            <person name="Birren B."/>
        </authorList>
    </citation>
    <scope>NUCLEOTIDE SEQUENCE [LARGE SCALE GENOMIC DNA]</scope>
    <source>
        <strain evidence="2">CBS 10118</strain>
    </source>
</reference>
<proteinExistence type="predicted"/>
<dbReference type="EMBL" id="KI894019">
    <property type="protein sequence ID" value="OCF28485.1"/>
    <property type="molecule type" value="Genomic_DNA"/>
</dbReference>
<protein>
    <submittedName>
        <fullName evidence="2">Uncharacterized protein</fullName>
    </submittedName>
</protein>
<feature type="region of interest" description="Disordered" evidence="1">
    <location>
        <begin position="44"/>
        <end position="65"/>
    </location>
</feature>
<sequence length="65" mass="7136">MTLTEVEPMSNIWIAAFDASISAGSCSRRLAGPAIQMAAVYQPRRGHRDKFDDSTSQCNGPIRHD</sequence>
<organism evidence="2">
    <name type="scientific">Kwoniella bestiolae CBS 10118</name>
    <dbReference type="NCBI Taxonomy" id="1296100"/>
    <lineage>
        <taxon>Eukaryota</taxon>
        <taxon>Fungi</taxon>
        <taxon>Dikarya</taxon>
        <taxon>Basidiomycota</taxon>
        <taxon>Agaricomycotina</taxon>
        <taxon>Tremellomycetes</taxon>
        <taxon>Tremellales</taxon>
        <taxon>Cryptococcaceae</taxon>
        <taxon>Kwoniella</taxon>
    </lineage>
</organism>
<gene>
    <name evidence="2" type="ORF">I302_03344</name>
</gene>